<proteinExistence type="predicted"/>
<feature type="domain" description="PLD phosphodiesterase" evidence="1">
    <location>
        <begin position="84"/>
        <end position="111"/>
    </location>
</feature>
<keyword evidence="2" id="KW-0378">Hydrolase</keyword>
<keyword evidence="3" id="KW-1185">Reference proteome</keyword>
<dbReference type="Pfam" id="PF13091">
    <property type="entry name" value="PLDc_2"/>
    <property type="match status" value="1"/>
</dbReference>
<sequence length="374" mass="42814">MSIELLTYNHKEKLTEAFERSHEKISIISPFLSEDTADYFSSLIKRKQIPATFVTRFDHEAFVKGANSTKGLTKMLHAGVELLALLDLHTKLYLIDNRTAILGSANFTASGMSKNIELSLYIEDEPELLDSLQEYFEELRDVCREQETYITEEKLKREEQLVKDENTSSKYAGPCKTTAKPFGAKMPARDDELERDYVQELLNPKINYDSHCWIKFEASSKERRVSGQPYTFHNQNGIYMTRFSEARKPKRMHEGDIVYIAVHSWDRNGNPAPMIAGRARCHAFRETNVIPDGGQWPVYLELYDVAPCAGNIQDGICLYDLVDALGKDTYTHTQGGGVPAESIRYSHRQQAYLGLTEKAEKYLEQIFKPRDKES</sequence>
<gene>
    <name evidence="2" type="ORF">H9X91_08100</name>
</gene>
<comment type="caution">
    <text evidence="2">The sequence shown here is derived from an EMBL/GenBank/DDBJ whole genome shotgun (WGS) entry which is preliminary data.</text>
</comment>
<accession>A0ABS2FWJ1</accession>
<evidence type="ECO:0000313" key="2">
    <source>
        <dbReference type="EMBL" id="MBM6851396.1"/>
    </source>
</evidence>
<dbReference type="Gene3D" id="3.30.870.10">
    <property type="entry name" value="Endonuclease Chain A"/>
    <property type="match status" value="1"/>
</dbReference>
<dbReference type="Proteomes" id="UP000719500">
    <property type="component" value="Unassembled WGS sequence"/>
</dbReference>
<evidence type="ECO:0000313" key="3">
    <source>
        <dbReference type="Proteomes" id="UP000719500"/>
    </source>
</evidence>
<keyword evidence="2" id="KW-0255">Endonuclease</keyword>
<organism evidence="2 3">
    <name type="scientific">Oscillibacter valericigenes</name>
    <dbReference type="NCBI Taxonomy" id="351091"/>
    <lineage>
        <taxon>Bacteria</taxon>
        <taxon>Bacillati</taxon>
        <taxon>Bacillota</taxon>
        <taxon>Clostridia</taxon>
        <taxon>Eubacteriales</taxon>
        <taxon>Oscillospiraceae</taxon>
        <taxon>Oscillibacter</taxon>
    </lineage>
</organism>
<reference evidence="2 3" key="1">
    <citation type="journal article" date="2021" name="Sci. Rep.">
        <title>The distribution of antibiotic resistance genes in chicken gut microbiota commensals.</title>
        <authorList>
            <person name="Juricova H."/>
            <person name="Matiasovicova J."/>
            <person name="Kubasova T."/>
            <person name="Cejkova D."/>
            <person name="Rychlik I."/>
        </authorList>
    </citation>
    <scope>NUCLEOTIDE SEQUENCE [LARGE SCALE GENOMIC DNA]</scope>
    <source>
        <strain evidence="2 3">An411</strain>
    </source>
</reference>
<name>A0ABS2FWJ1_9FIRM</name>
<dbReference type="PROSITE" id="PS50035">
    <property type="entry name" value="PLD"/>
    <property type="match status" value="1"/>
</dbReference>
<dbReference type="SUPFAM" id="SSF56024">
    <property type="entry name" value="Phospholipase D/nuclease"/>
    <property type="match status" value="1"/>
</dbReference>
<dbReference type="EMBL" id="JACSNX010000010">
    <property type="protein sequence ID" value="MBM6851396.1"/>
    <property type="molecule type" value="Genomic_DNA"/>
</dbReference>
<keyword evidence="2" id="KW-0540">Nuclease</keyword>
<dbReference type="RefSeq" id="WP_204804174.1">
    <property type="nucleotide sequence ID" value="NZ_JACSNX010000010.1"/>
</dbReference>
<dbReference type="GO" id="GO:0004519">
    <property type="term" value="F:endonuclease activity"/>
    <property type="evidence" value="ECO:0007669"/>
    <property type="project" value="UniProtKB-KW"/>
</dbReference>
<protein>
    <submittedName>
        <fullName evidence="2">NgoFVII family restriction endonuclease</fullName>
    </submittedName>
</protein>
<dbReference type="InterPro" id="IPR001736">
    <property type="entry name" value="PLipase_D/transphosphatidylase"/>
</dbReference>
<dbReference type="InterPro" id="IPR025202">
    <property type="entry name" value="PLD-like_dom"/>
</dbReference>
<evidence type="ECO:0000259" key="1">
    <source>
        <dbReference type="PROSITE" id="PS50035"/>
    </source>
</evidence>